<dbReference type="PROSITE" id="PS00144">
    <property type="entry name" value="ASN_GLN_ASE_1"/>
    <property type="match status" value="1"/>
</dbReference>
<dbReference type="Pfam" id="PF17763">
    <property type="entry name" value="Asparaginase_C"/>
    <property type="match status" value="1"/>
</dbReference>
<feature type="domain" description="L-asparaginase N-terminal" evidence="6">
    <location>
        <begin position="10"/>
        <end position="178"/>
    </location>
</feature>
<gene>
    <name evidence="8" type="ORF">GGD55_003852</name>
</gene>
<dbReference type="InterPro" id="IPR037152">
    <property type="entry name" value="L-asparaginase_N_sf"/>
</dbReference>
<dbReference type="SUPFAM" id="SSF53774">
    <property type="entry name" value="Glutaminase/Asparaginase"/>
    <property type="match status" value="1"/>
</dbReference>
<proteinExistence type="inferred from homology"/>
<feature type="active site" evidence="5">
    <location>
        <position position="18"/>
    </location>
</feature>
<evidence type="ECO:0000256" key="3">
    <source>
        <dbReference type="PIRSR" id="PIRSR001220-1"/>
    </source>
</evidence>
<evidence type="ECO:0000256" key="5">
    <source>
        <dbReference type="PROSITE-ProRule" id="PRU10099"/>
    </source>
</evidence>
<dbReference type="PROSITE" id="PS51732">
    <property type="entry name" value="ASN_GLN_ASE_3"/>
    <property type="match status" value="1"/>
</dbReference>
<dbReference type="InterPro" id="IPR027473">
    <property type="entry name" value="L-asparaginase_C"/>
</dbReference>
<dbReference type="PANTHER" id="PTHR11707:SF28">
    <property type="entry name" value="60 KDA LYSOPHOSPHOLIPASE"/>
    <property type="match status" value="1"/>
</dbReference>
<name>A0A7W8X9Z3_9HYPH</name>
<keyword evidence="9" id="KW-1185">Reference proteome</keyword>
<dbReference type="SMART" id="SM00870">
    <property type="entry name" value="Asparaginase"/>
    <property type="match status" value="1"/>
</dbReference>
<dbReference type="PRINTS" id="PR00139">
    <property type="entry name" value="ASNGLNASE"/>
</dbReference>
<dbReference type="GO" id="GO:0006528">
    <property type="term" value="P:asparagine metabolic process"/>
    <property type="evidence" value="ECO:0007669"/>
    <property type="project" value="InterPro"/>
</dbReference>
<sequence>MNTRQAYPLVAVIATGGTIASRRNACGASTPSLAGEDLLALVPNVGARLQPIDLMAKDSASLTFADMQLISDAVGLHMSDPGVAGIVVLHGTDAMEETALLVHLQHASSKPIIFTGAQFTADHPQADGPANLALAIEAATDRCLAGRGVLVSFAGRLLPAWGLYKRSADDPDAFHSARPTACVASPRLSKPVSDVRVDIVAVYPGCDAAHIHASLTAQANGIVLAALGSGNANPAVIEAVRCCTQKGIPVVVSSRVPDGLLIPSYGGGGGGHDLARAGAIHSSTLRPGQARILLAALVAAESSLPSIVRAFGDGPEDSPRAA</sequence>
<reference evidence="8 9" key="1">
    <citation type="submission" date="2020-08" db="EMBL/GenBank/DDBJ databases">
        <title>Genomic Encyclopedia of Type Strains, Phase IV (KMG-V): Genome sequencing to study the core and pangenomes of soil and plant-associated prokaryotes.</title>
        <authorList>
            <person name="Whitman W."/>
        </authorList>
    </citation>
    <scope>NUCLEOTIDE SEQUENCE [LARGE SCALE GENOMIC DNA]</scope>
    <source>
        <strain evidence="8 9">SEMIA 4084</strain>
    </source>
</reference>
<dbReference type="SFLD" id="SFLDS00057">
    <property type="entry name" value="Glutaminase/Asparaginase"/>
    <property type="match status" value="1"/>
</dbReference>
<evidence type="ECO:0000259" key="7">
    <source>
        <dbReference type="Pfam" id="PF17763"/>
    </source>
</evidence>
<dbReference type="InterPro" id="IPR004550">
    <property type="entry name" value="AsnASE_II"/>
</dbReference>
<accession>A0A7W8X9Z3</accession>
<comment type="similarity">
    <text evidence="1">Belongs to the asparaginase 1 family.</text>
</comment>
<dbReference type="InterPro" id="IPR020827">
    <property type="entry name" value="Asparaginase/glutaminase_AS1"/>
</dbReference>
<feature type="binding site" evidence="4">
    <location>
        <begin position="92"/>
        <end position="93"/>
    </location>
    <ligand>
        <name>substrate</name>
    </ligand>
</feature>
<dbReference type="RefSeq" id="WP_018329349.1">
    <property type="nucleotide sequence ID" value="NZ_JACHBK010000008.1"/>
</dbReference>
<dbReference type="EMBL" id="JACHBK010000008">
    <property type="protein sequence ID" value="MBB5537137.1"/>
    <property type="molecule type" value="Genomic_DNA"/>
</dbReference>
<dbReference type="PIRSF" id="PIRSF500176">
    <property type="entry name" value="L_ASNase"/>
    <property type="match status" value="1"/>
</dbReference>
<dbReference type="InterPro" id="IPR040919">
    <property type="entry name" value="Asparaginase_C"/>
</dbReference>
<dbReference type="Gene3D" id="3.40.50.1170">
    <property type="entry name" value="L-asparaginase, N-terminal domain"/>
    <property type="match status" value="1"/>
</dbReference>
<protein>
    <submittedName>
        <fullName evidence="8">L-asparaginase</fullName>
        <ecNumber evidence="8">3.5.1.1</ecNumber>
    </submittedName>
</protein>
<organism evidence="8 9">
    <name type="scientific">Rhizobium giardinii</name>
    <dbReference type="NCBI Taxonomy" id="56731"/>
    <lineage>
        <taxon>Bacteria</taxon>
        <taxon>Pseudomonadati</taxon>
        <taxon>Pseudomonadota</taxon>
        <taxon>Alphaproteobacteria</taxon>
        <taxon>Hyphomicrobiales</taxon>
        <taxon>Rhizobiaceae</taxon>
        <taxon>Rhizobium/Agrobacterium group</taxon>
        <taxon>Rhizobium</taxon>
    </lineage>
</organism>
<dbReference type="GO" id="GO:0004067">
    <property type="term" value="F:asparaginase activity"/>
    <property type="evidence" value="ECO:0007669"/>
    <property type="project" value="UniProtKB-UniRule"/>
</dbReference>
<evidence type="ECO:0000256" key="4">
    <source>
        <dbReference type="PIRSR" id="PIRSR001220-2"/>
    </source>
</evidence>
<evidence type="ECO:0000313" key="9">
    <source>
        <dbReference type="Proteomes" id="UP000585507"/>
    </source>
</evidence>
<evidence type="ECO:0000256" key="2">
    <source>
        <dbReference type="ARBA" id="ARBA00022801"/>
    </source>
</evidence>
<dbReference type="InterPro" id="IPR027474">
    <property type="entry name" value="L-asparaginase_N"/>
</dbReference>
<evidence type="ECO:0000256" key="1">
    <source>
        <dbReference type="ARBA" id="ARBA00010518"/>
    </source>
</evidence>
<dbReference type="Proteomes" id="UP000585507">
    <property type="component" value="Unassembled WGS sequence"/>
</dbReference>
<feature type="active site" description="O-isoaspartyl threonine intermediate" evidence="3">
    <location>
        <position position="18"/>
    </location>
</feature>
<feature type="binding site" evidence="4">
    <location>
        <position position="59"/>
    </location>
    <ligand>
        <name>substrate</name>
    </ligand>
</feature>
<keyword evidence="2 8" id="KW-0378">Hydrolase</keyword>
<dbReference type="Pfam" id="PF00710">
    <property type="entry name" value="Asparaginase"/>
    <property type="match status" value="1"/>
</dbReference>
<dbReference type="AlphaFoldDB" id="A0A7W8X9Z3"/>
<dbReference type="CDD" id="cd08964">
    <property type="entry name" value="L-asparaginase_II"/>
    <property type="match status" value="1"/>
</dbReference>
<evidence type="ECO:0000259" key="6">
    <source>
        <dbReference type="Pfam" id="PF00710"/>
    </source>
</evidence>
<comment type="caution">
    <text evidence="8">The sequence shown here is derived from an EMBL/GenBank/DDBJ whole genome shotgun (WGS) entry which is preliminary data.</text>
</comment>
<evidence type="ECO:0000313" key="8">
    <source>
        <dbReference type="EMBL" id="MBB5537137.1"/>
    </source>
</evidence>
<feature type="domain" description="Asparaginase/glutaminase C-terminal" evidence="7">
    <location>
        <begin position="196"/>
        <end position="311"/>
    </location>
</feature>
<dbReference type="InterPro" id="IPR006034">
    <property type="entry name" value="Asparaginase/glutaminase-like"/>
</dbReference>
<dbReference type="EC" id="3.5.1.1" evidence="8"/>
<dbReference type="Gene3D" id="3.40.50.40">
    <property type="match status" value="1"/>
</dbReference>
<dbReference type="PIRSF" id="PIRSF001220">
    <property type="entry name" value="L-ASNase_gatD"/>
    <property type="match status" value="1"/>
</dbReference>
<dbReference type="InterPro" id="IPR036152">
    <property type="entry name" value="Asp/glu_Ase-like_sf"/>
</dbReference>
<dbReference type="PANTHER" id="PTHR11707">
    <property type="entry name" value="L-ASPARAGINASE"/>
    <property type="match status" value="1"/>
</dbReference>